<keyword evidence="1" id="KW-0472">Membrane</keyword>
<sequence length="168" mass="17822">MDMHTHAHPGPWGQALRDGALGGTVASLCSAAAMVLLARREDRGQAAAPINAVSHWIWPHQAFREDRPSWKYTGTGLAIHQGAGLFWGVLHARAQALRPDAARQPLPALAGGLAAAALACFVDYKLTPQRLQPGYEARLSRGALALGYGAFGLGLGLSALLLARMRED</sequence>
<evidence type="ECO:0000313" key="3">
    <source>
        <dbReference type="Proteomes" id="UP000715965"/>
    </source>
</evidence>
<keyword evidence="3" id="KW-1185">Reference proteome</keyword>
<name>A0ABR9SJ50_9BURK</name>
<keyword evidence="1" id="KW-1133">Transmembrane helix</keyword>
<evidence type="ECO:0000256" key="1">
    <source>
        <dbReference type="SAM" id="Phobius"/>
    </source>
</evidence>
<proteinExistence type="predicted"/>
<accession>A0ABR9SJ50</accession>
<reference evidence="2 3" key="1">
    <citation type="submission" date="2020-10" db="EMBL/GenBank/DDBJ databases">
        <title>Draft genome of Ramlibacter aquaticus LMG 30558.</title>
        <authorList>
            <person name="Props R."/>
        </authorList>
    </citation>
    <scope>NUCLEOTIDE SEQUENCE [LARGE SCALE GENOMIC DNA]</scope>
    <source>
        <strain evidence="2 3">LMG 30558</strain>
    </source>
</reference>
<dbReference type="EMBL" id="JADDOJ010000070">
    <property type="protein sequence ID" value="MBE7941929.1"/>
    <property type="molecule type" value="Genomic_DNA"/>
</dbReference>
<feature type="transmembrane region" description="Helical" evidence="1">
    <location>
        <begin position="106"/>
        <end position="124"/>
    </location>
</feature>
<protein>
    <submittedName>
        <fullName evidence="2">Uncharacterized protein</fullName>
    </submittedName>
</protein>
<feature type="transmembrane region" description="Helical" evidence="1">
    <location>
        <begin position="144"/>
        <end position="163"/>
    </location>
</feature>
<organism evidence="2 3">
    <name type="scientific">Ramlibacter aquaticus</name>
    <dbReference type="NCBI Taxonomy" id="2780094"/>
    <lineage>
        <taxon>Bacteria</taxon>
        <taxon>Pseudomonadati</taxon>
        <taxon>Pseudomonadota</taxon>
        <taxon>Betaproteobacteria</taxon>
        <taxon>Burkholderiales</taxon>
        <taxon>Comamonadaceae</taxon>
        <taxon>Ramlibacter</taxon>
    </lineage>
</organism>
<feature type="transmembrane region" description="Helical" evidence="1">
    <location>
        <begin position="20"/>
        <end position="38"/>
    </location>
</feature>
<comment type="caution">
    <text evidence="2">The sequence shown here is derived from an EMBL/GenBank/DDBJ whole genome shotgun (WGS) entry which is preliminary data.</text>
</comment>
<gene>
    <name evidence="2" type="ORF">IM725_15225</name>
</gene>
<keyword evidence="1" id="KW-0812">Transmembrane</keyword>
<evidence type="ECO:0000313" key="2">
    <source>
        <dbReference type="EMBL" id="MBE7941929.1"/>
    </source>
</evidence>
<dbReference type="Proteomes" id="UP000715965">
    <property type="component" value="Unassembled WGS sequence"/>
</dbReference>
<dbReference type="RefSeq" id="WP_193781489.1">
    <property type="nucleotide sequence ID" value="NZ_JADDOJ010000070.1"/>
</dbReference>